<feature type="region of interest" description="Disordered" evidence="1">
    <location>
        <begin position="1"/>
        <end position="22"/>
    </location>
</feature>
<protein>
    <submittedName>
        <fullName evidence="2">Uncharacterized protein</fullName>
    </submittedName>
</protein>
<organism evidence="2 3">
    <name type="scientific">Aspergillus versicolor CBS 583.65</name>
    <dbReference type="NCBI Taxonomy" id="1036611"/>
    <lineage>
        <taxon>Eukaryota</taxon>
        <taxon>Fungi</taxon>
        <taxon>Dikarya</taxon>
        <taxon>Ascomycota</taxon>
        <taxon>Pezizomycotina</taxon>
        <taxon>Eurotiomycetes</taxon>
        <taxon>Eurotiomycetidae</taxon>
        <taxon>Eurotiales</taxon>
        <taxon>Aspergillaceae</taxon>
        <taxon>Aspergillus</taxon>
        <taxon>Aspergillus subgen. Nidulantes</taxon>
    </lineage>
</organism>
<dbReference type="EMBL" id="KV878138">
    <property type="protein sequence ID" value="OJJ07981.1"/>
    <property type="molecule type" value="Genomic_DNA"/>
</dbReference>
<dbReference type="RefSeq" id="XP_040673743.1">
    <property type="nucleotide sequence ID" value="XM_040811604.1"/>
</dbReference>
<reference evidence="3" key="1">
    <citation type="journal article" date="2017" name="Genome Biol.">
        <title>Comparative genomics reveals high biological diversity and specific adaptations in the industrially and medically important fungal genus Aspergillus.</title>
        <authorList>
            <person name="de Vries R.P."/>
            <person name="Riley R."/>
            <person name="Wiebenga A."/>
            <person name="Aguilar-Osorio G."/>
            <person name="Amillis S."/>
            <person name="Uchima C.A."/>
            <person name="Anderluh G."/>
            <person name="Asadollahi M."/>
            <person name="Askin M."/>
            <person name="Barry K."/>
            <person name="Battaglia E."/>
            <person name="Bayram O."/>
            <person name="Benocci T."/>
            <person name="Braus-Stromeyer S.A."/>
            <person name="Caldana C."/>
            <person name="Canovas D."/>
            <person name="Cerqueira G.C."/>
            <person name="Chen F."/>
            <person name="Chen W."/>
            <person name="Choi C."/>
            <person name="Clum A."/>
            <person name="Dos Santos R.A."/>
            <person name="Damasio A.R."/>
            <person name="Diallinas G."/>
            <person name="Emri T."/>
            <person name="Fekete E."/>
            <person name="Flipphi M."/>
            <person name="Freyberg S."/>
            <person name="Gallo A."/>
            <person name="Gournas C."/>
            <person name="Habgood R."/>
            <person name="Hainaut M."/>
            <person name="Harispe M.L."/>
            <person name="Henrissat B."/>
            <person name="Hilden K.S."/>
            <person name="Hope R."/>
            <person name="Hossain A."/>
            <person name="Karabika E."/>
            <person name="Karaffa L."/>
            <person name="Karanyi Z."/>
            <person name="Krasevec N."/>
            <person name="Kuo A."/>
            <person name="Kusch H."/>
            <person name="LaButti K."/>
            <person name="Lagendijk E.L."/>
            <person name="Lapidus A."/>
            <person name="Levasseur A."/>
            <person name="Lindquist E."/>
            <person name="Lipzen A."/>
            <person name="Logrieco A.F."/>
            <person name="MacCabe A."/>
            <person name="Maekelae M.R."/>
            <person name="Malavazi I."/>
            <person name="Melin P."/>
            <person name="Meyer V."/>
            <person name="Mielnichuk N."/>
            <person name="Miskei M."/>
            <person name="Molnar A.P."/>
            <person name="Mule G."/>
            <person name="Ngan C.Y."/>
            <person name="Orejas M."/>
            <person name="Orosz E."/>
            <person name="Ouedraogo J.P."/>
            <person name="Overkamp K.M."/>
            <person name="Park H.-S."/>
            <person name="Perrone G."/>
            <person name="Piumi F."/>
            <person name="Punt P.J."/>
            <person name="Ram A.F."/>
            <person name="Ramon A."/>
            <person name="Rauscher S."/>
            <person name="Record E."/>
            <person name="Riano-Pachon D.M."/>
            <person name="Robert V."/>
            <person name="Roehrig J."/>
            <person name="Ruller R."/>
            <person name="Salamov A."/>
            <person name="Salih N.S."/>
            <person name="Samson R.A."/>
            <person name="Sandor E."/>
            <person name="Sanguinetti M."/>
            <person name="Schuetze T."/>
            <person name="Sepcic K."/>
            <person name="Shelest E."/>
            <person name="Sherlock G."/>
            <person name="Sophianopoulou V."/>
            <person name="Squina F.M."/>
            <person name="Sun H."/>
            <person name="Susca A."/>
            <person name="Todd R.B."/>
            <person name="Tsang A."/>
            <person name="Unkles S.E."/>
            <person name="van de Wiele N."/>
            <person name="van Rossen-Uffink D."/>
            <person name="Oliveira J.V."/>
            <person name="Vesth T.C."/>
            <person name="Visser J."/>
            <person name="Yu J.-H."/>
            <person name="Zhou M."/>
            <person name="Andersen M.R."/>
            <person name="Archer D.B."/>
            <person name="Baker S.E."/>
            <person name="Benoit I."/>
            <person name="Brakhage A.A."/>
            <person name="Braus G.H."/>
            <person name="Fischer R."/>
            <person name="Frisvad J.C."/>
            <person name="Goldman G.H."/>
            <person name="Houbraken J."/>
            <person name="Oakley B."/>
            <person name="Pocsi I."/>
            <person name="Scazzocchio C."/>
            <person name="Seiboth B."/>
            <person name="vanKuyk P.A."/>
            <person name="Wortman J."/>
            <person name="Dyer P.S."/>
            <person name="Grigoriev I.V."/>
        </authorList>
    </citation>
    <scope>NUCLEOTIDE SEQUENCE [LARGE SCALE GENOMIC DNA]</scope>
    <source>
        <strain evidence="3">CBS 583.65</strain>
    </source>
</reference>
<dbReference type="Proteomes" id="UP000184073">
    <property type="component" value="Unassembled WGS sequence"/>
</dbReference>
<accession>A0A1L9Q2L9</accession>
<sequence>MALETSEPQPHDTDRASYQKARKRGEWRGRYVRKSASTCHCHYHLGTTSRSPDVPNRSRAETVEFLSCLAYTAVRKQDQVGSDLVWLLVRCGGGAATSGVQQSNSPAIWQSRRAGSLRFVGFRNRSLIYLEGLCTGWRGPGVVYVKQTCIPFRRVWQFTQNGFRMAGCYDVEGWIP</sequence>
<dbReference type="VEuPathDB" id="FungiDB:ASPVEDRAFT_379616"/>
<evidence type="ECO:0000313" key="3">
    <source>
        <dbReference type="Proteomes" id="UP000184073"/>
    </source>
</evidence>
<keyword evidence="3" id="KW-1185">Reference proteome</keyword>
<evidence type="ECO:0000313" key="2">
    <source>
        <dbReference type="EMBL" id="OJJ07981.1"/>
    </source>
</evidence>
<evidence type="ECO:0000256" key="1">
    <source>
        <dbReference type="SAM" id="MobiDB-lite"/>
    </source>
</evidence>
<gene>
    <name evidence="2" type="ORF">ASPVEDRAFT_379616</name>
</gene>
<name>A0A1L9Q2L9_ASPVE</name>
<dbReference type="AlphaFoldDB" id="A0A1L9Q2L9"/>
<dbReference type="GeneID" id="63727115"/>
<proteinExistence type="predicted"/>